<dbReference type="InterPro" id="IPR013874">
    <property type="entry name" value="Cdc37_Hsp90-bd"/>
</dbReference>
<evidence type="ECO:0000313" key="11">
    <source>
        <dbReference type="Proteomes" id="UP000646827"/>
    </source>
</evidence>
<dbReference type="InterPro" id="IPR004918">
    <property type="entry name" value="Cdc37"/>
</dbReference>
<evidence type="ECO:0000313" key="10">
    <source>
        <dbReference type="EMBL" id="KAG2221108.1"/>
    </source>
</evidence>
<reference evidence="10 11" key="1">
    <citation type="submission" date="2020-12" db="EMBL/GenBank/DDBJ databases">
        <title>Metabolic potential, ecology and presence of endohyphal bacteria is reflected in genomic diversity of Mucoromycotina.</title>
        <authorList>
            <person name="Muszewska A."/>
            <person name="Okrasinska A."/>
            <person name="Steczkiewicz K."/>
            <person name="Drgas O."/>
            <person name="Orlowska M."/>
            <person name="Perlinska-Lenart U."/>
            <person name="Aleksandrzak-Piekarczyk T."/>
            <person name="Szatraj K."/>
            <person name="Zielenkiewicz U."/>
            <person name="Pilsyk S."/>
            <person name="Malc E."/>
            <person name="Mieczkowski P."/>
            <person name="Kruszewska J.S."/>
            <person name="Biernat P."/>
            <person name="Pawlowska J."/>
        </authorList>
    </citation>
    <scope>NUCLEOTIDE SEQUENCE [LARGE SCALE GENOMIC DNA]</scope>
    <source>
        <strain evidence="10 11">CBS 142.35</strain>
    </source>
</reference>
<dbReference type="Pfam" id="PF08565">
    <property type="entry name" value="CDC37_M"/>
    <property type="match status" value="1"/>
</dbReference>
<organism evidence="10 11">
    <name type="scientific">Circinella minor</name>
    <dbReference type="NCBI Taxonomy" id="1195481"/>
    <lineage>
        <taxon>Eukaryota</taxon>
        <taxon>Fungi</taxon>
        <taxon>Fungi incertae sedis</taxon>
        <taxon>Mucoromycota</taxon>
        <taxon>Mucoromycotina</taxon>
        <taxon>Mucoromycetes</taxon>
        <taxon>Mucorales</taxon>
        <taxon>Lichtheimiaceae</taxon>
        <taxon>Circinella</taxon>
    </lineage>
</organism>
<dbReference type="AlphaFoldDB" id="A0A8H7VLQ7"/>
<dbReference type="EMBL" id="JAEPRB010000119">
    <property type="protein sequence ID" value="KAG2221108.1"/>
    <property type="molecule type" value="Genomic_DNA"/>
</dbReference>
<evidence type="ECO:0000256" key="6">
    <source>
        <dbReference type="SAM" id="MobiDB-lite"/>
    </source>
</evidence>
<gene>
    <name evidence="10" type="ORF">INT45_008629</name>
</gene>
<comment type="subcellular location">
    <subcellularLocation>
        <location evidence="1">Cytoplasm</location>
    </subcellularLocation>
</comment>
<evidence type="ECO:0000259" key="8">
    <source>
        <dbReference type="SMART" id="SM01070"/>
    </source>
</evidence>
<feature type="domain" description="Cdc37 Hsp90 binding" evidence="8">
    <location>
        <begin position="161"/>
        <end position="357"/>
    </location>
</feature>
<feature type="domain" description="Cdc37 C-terminal" evidence="7">
    <location>
        <begin position="369"/>
        <end position="443"/>
    </location>
</feature>
<dbReference type="Pfam" id="PF08564">
    <property type="entry name" value="CDC37_C"/>
    <property type="match status" value="1"/>
</dbReference>
<evidence type="ECO:0000256" key="2">
    <source>
        <dbReference type="ARBA" id="ARBA00006222"/>
    </source>
</evidence>
<proteinExistence type="inferred from homology"/>
<evidence type="ECO:0000256" key="4">
    <source>
        <dbReference type="ARBA" id="ARBA00023186"/>
    </source>
</evidence>
<dbReference type="GO" id="GO:0051087">
    <property type="term" value="F:protein-folding chaperone binding"/>
    <property type="evidence" value="ECO:0007669"/>
    <property type="project" value="TreeGrafter"/>
</dbReference>
<dbReference type="Gene3D" id="1.20.58.610">
    <property type="entry name" value="Cdc37, Hsp90 binding domain"/>
    <property type="match status" value="1"/>
</dbReference>
<evidence type="ECO:0000256" key="3">
    <source>
        <dbReference type="ARBA" id="ARBA00022490"/>
    </source>
</evidence>
<feature type="region of interest" description="Disordered" evidence="6">
    <location>
        <begin position="157"/>
        <end position="234"/>
    </location>
</feature>
<dbReference type="GO" id="GO:0031072">
    <property type="term" value="F:heat shock protein binding"/>
    <property type="evidence" value="ECO:0007669"/>
    <property type="project" value="TreeGrafter"/>
</dbReference>
<dbReference type="SMART" id="SM01071">
    <property type="entry name" value="CDC37_N"/>
    <property type="match status" value="1"/>
</dbReference>
<dbReference type="GO" id="GO:0051082">
    <property type="term" value="F:unfolded protein binding"/>
    <property type="evidence" value="ECO:0007669"/>
    <property type="project" value="TreeGrafter"/>
</dbReference>
<dbReference type="InterPro" id="IPR013855">
    <property type="entry name" value="Cdc37_N_dom"/>
</dbReference>
<sequence length="444" mass="50745">MPLDYSKWDNLELSDDSDIECHPNVDKKSMIKWKREAIHRERAERKAQIEQLEQFIPMEKWILQQMEPFPSFLEKYGVETTLEKLKEFQALAQKHGRHIVAVDSATQPNTPPLILDTALTDIIKKNNKEDLLGAIKTLQQKATVVLEKSEKELERLRKEQNKKMTSENMFRETANRTILNTSSSSSKPKEKKKEKVVETLNPNAQMKNLSISDDKSTEAAVEEEDSDSGDEKDIELSKEAAEFAKLKGFEASLKHIKRYPEIVNETISDQILAEAFTSQIQGKEDYARNCVIQALTLQYCGQLGRDGVNTFFTKMCTNDPQARNMFFKDADGTYDRIKTRCAEIIAERSNDQVETIQLQAAQDGSPITIRMPDPKEEEAYKVFQALPETFRDALKTGELDNLNKVLEQMSVDDAETLVQVCSQYGFLDVGEQVIDETQQEQETK</sequence>
<dbReference type="GO" id="GO:0019901">
    <property type="term" value="F:protein kinase binding"/>
    <property type="evidence" value="ECO:0007669"/>
    <property type="project" value="InterPro"/>
</dbReference>
<comment type="similarity">
    <text evidence="2">Belongs to the CDC37 family.</text>
</comment>
<dbReference type="InterPro" id="IPR013873">
    <property type="entry name" value="Cdc37_C"/>
</dbReference>
<dbReference type="SMART" id="SM01070">
    <property type="entry name" value="CDC37_M"/>
    <property type="match status" value="1"/>
</dbReference>
<feature type="domain" description="Cdc37 N-terminal" evidence="9">
    <location>
        <begin position="2"/>
        <end position="173"/>
    </location>
</feature>
<comment type="caution">
    <text evidence="10">The sequence shown here is derived from an EMBL/GenBank/DDBJ whole genome shotgun (WGS) entry which is preliminary data.</text>
</comment>
<accession>A0A8H7VLQ7</accession>
<protein>
    <recommendedName>
        <fullName evidence="5">Hsp90 chaperone protein kinase-targeting subunit</fullName>
    </recommendedName>
</protein>
<dbReference type="InterPro" id="IPR038189">
    <property type="entry name" value="Cdc37_Hsp90-bd_sf"/>
</dbReference>
<evidence type="ECO:0000259" key="7">
    <source>
        <dbReference type="SMART" id="SM01069"/>
    </source>
</evidence>
<evidence type="ECO:0000256" key="1">
    <source>
        <dbReference type="ARBA" id="ARBA00004496"/>
    </source>
</evidence>
<dbReference type="SUPFAM" id="SSF101391">
    <property type="entry name" value="Hsp90 co-chaperone CDC37"/>
    <property type="match status" value="1"/>
</dbReference>
<dbReference type="GO" id="GO:0006457">
    <property type="term" value="P:protein folding"/>
    <property type="evidence" value="ECO:0007669"/>
    <property type="project" value="TreeGrafter"/>
</dbReference>
<evidence type="ECO:0000259" key="9">
    <source>
        <dbReference type="SMART" id="SM01071"/>
    </source>
</evidence>
<feature type="compositionally biased region" description="Basic and acidic residues" evidence="6">
    <location>
        <begin position="157"/>
        <end position="174"/>
    </location>
</feature>
<dbReference type="SMART" id="SM01069">
    <property type="entry name" value="CDC37_C"/>
    <property type="match status" value="1"/>
</dbReference>
<dbReference type="OrthoDB" id="842664at2759"/>
<dbReference type="Pfam" id="PF03234">
    <property type="entry name" value="CDC37_N"/>
    <property type="match status" value="1"/>
</dbReference>
<name>A0A8H7VLQ7_9FUNG</name>
<evidence type="ECO:0000256" key="5">
    <source>
        <dbReference type="ARBA" id="ARBA00031396"/>
    </source>
</evidence>
<feature type="compositionally biased region" description="Basic and acidic residues" evidence="6">
    <location>
        <begin position="187"/>
        <end position="197"/>
    </location>
</feature>
<dbReference type="GO" id="GO:0005737">
    <property type="term" value="C:cytoplasm"/>
    <property type="evidence" value="ECO:0007669"/>
    <property type="project" value="UniProtKB-SubCell"/>
</dbReference>
<dbReference type="GO" id="GO:0050821">
    <property type="term" value="P:protein stabilization"/>
    <property type="evidence" value="ECO:0007669"/>
    <property type="project" value="TreeGrafter"/>
</dbReference>
<dbReference type="PANTHER" id="PTHR12800:SF4">
    <property type="entry name" value="HSP90 CO-CHAPERONE CDC37"/>
    <property type="match status" value="1"/>
</dbReference>
<keyword evidence="4" id="KW-0143">Chaperone</keyword>
<feature type="compositionally biased region" description="Polar residues" evidence="6">
    <location>
        <begin position="200"/>
        <end position="211"/>
    </location>
</feature>
<keyword evidence="11" id="KW-1185">Reference proteome</keyword>
<dbReference type="PANTHER" id="PTHR12800">
    <property type="entry name" value="CDC37-RELATED"/>
    <property type="match status" value="1"/>
</dbReference>
<dbReference type="Proteomes" id="UP000646827">
    <property type="component" value="Unassembled WGS sequence"/>
</dbReference>
<keyword evidence="3" id="KW-0963">Cytoplasm</keyword>